<dbReference type="Proteomes" id="UP000304928">
    <property type="component" value="Unassembled WGS sequence"/>
</dbReference>
<dbReference type="InterPro" id="IPR002347">
    <property type="entry name" value="SDR_fam"/>
</dbReference>
<comment type="caution">
    <text evidence="3">The sequence shown here is derived from an EMBL/GenBank/DDBJ whole genome shotgun (WGS) entry which is preliminary data.</text>
</comment>
<dbReference type="SUPFAM" id="SSF51735">
    <property type="entry name" value="NAD(P)-binding Rossmann-fold domains"/>
    <property type="match status" value="1"/>
</dbReference>
<keyword evidence="2" id="KW-0560">Oxidoreductase</keyword>
<dbReference type="Pfam" id="PF00106">
    <property type="entry name" value="adh_short"/>
    <property type="match status" value="1"/>
</dbReference>
<proteinExistence type="inferred from homology"/>
<comment type="similarity">
    <text evidence="1">Belongs to the short-chain dehydrogenases/reductases (SDR) family.</text>
</comment>
<organism evidence="3 4">
    <name type="scientific">Aureobasidium pullulans</name>
    <name type="common">Black yeast</name>
    <name type="synonym">Pullularia pullulans</name>
    <dbReference type="NCBI Taxonomy" id="5580"/>
    <lineage>
        <taxon>Eukaryota</taxon>
        <taxon>Fungi</taxon>
        <taxon>Dikarya</taxon>
        <taxon>Ascomycota</taxon>
        <taxon>Pezizomycotina</taxon>
        <taxon>Dothideomycetes</taxon>
        <taxon>Dothideomycetidae</taxon>
        <taxon>Dothideales</taxon>
        <taxon>Saccotheciaceae</taxon>
        <taxon>Aureobasidium</taxon>
    </lineage>
</organism>
<reference evidence="3 4" key="1">
    <citation type="submission" date="2018-10" db="EMBL/GenBank/DDBJ databases">
        <title>Fifty Aureobasidium pullulans genomes reveal a recombining polyextremotolerant generalist.</title>
        <authorList>
            <person name="Gostincar C."/>
            <person name="Turk M."/>
            <person name="Zajc J."/>
            <person name="Gunde-Cimerman N."/>
        </authorList>
    </citation>
    <scope>NUCLEOTIDE SEQUENCE [LARGE SCALE GENOMIC DNA]</scope>
    <source>
        <strain evidence="3 4">EXF-10507</strain>
    </source>
</reference>
<name>A0A4S9BJ07_AURPU</name>
<protein>
    <submittedName>
        <fullName evidence="3">NAD(P)-binding protein</fullName>
    </submittedName>
</protein>
<evidence type="ECO:0000313" key="3">
    <source>
        <dbReference type="EMBL" id="THW92626.1"/>
    </source>
</evidence>
<accession>A0A4S9BJ07</accession>
<evidence type="ECO:0000256" key="2">
    <source>
        <dbReference type="ARBA" id="ARBA00023002"/>
    </source>
</evidence>
<dbReference type="InterPro" id="IPR036291">
    <property type="entry name" value="NAD(P)-bd_dom_sf"/>
</dbReference>
<dbReference type="PANTHER" id="PTHR24320:SF272">
    <property type="entry name" value="NAD(P)-BINDING ROSSMANN-FOLD SUPERFAMILY PROTEIN"/>
    <property type="match status" value="1"/>
</dbReference>
<dbReference type="Gene3D" id="3.40.50.720">
    <property type="entry name" value="NAD(P)-binding Rossmann-like Domain"/>
    <property type="match status" value="1"/>
</dbReference>
<sequence>MHLASSIKPLLSGSISMSRYAASHVTTSGPGDSRPTALQVVEDEGLVGNLKGKIVLVTGANSGIGTETARAIHATGATLFITARDSVKAQQAIEYIKNAPGYKSDAPIHALEMRLDSFASIRAAADAFLAKSDKLNLLICNAGVMATPEGKTEDGIETQFGTNHLGHFLLFQLLKPALLAASVPQFASRVISLASSAHRFGKVRLHDFNFETEPYNPWSAYGQSKTANIYFANEIEKRYGSKGLHALSLHPGIIQTNLSQYLPKEMLEALATNTELQKSIKSIPQGAATTIYAALSKEWEGRGGKYLSNLAEEDLADTTSGDWLQSEVGYAPWAYDEEAARELWTASNKLVGVDSE</sequence>
<dbReference type="GO" id="GO:0016491">
    <property type="term" value="F:oxidoreductase activity"/>
    <property type="evidence" value="ECO:0007669"/>
    <property type="project" value="UniProtKB-KW"/>
</dbReference>
<evidence type="ECO:0000313" key="4">
    <source>
        <dbReference type="Proteomes" id="UP000304928"/>
    </source>
</evidence>
<dbReference type="PRINTS" id="PR00081">
    <property type="entry name" value="GDHRDH"/>
</dbReference>
<dbReference type="PANTHER" id="PTHR24320">
    <property type="entry name" value="RETINOL DEHYDROGENASE"/>
    <property type="match status" value="1"/>
</dbReference>
<dbReference type="AlphaFoldDB" id="A0A4S9BJ07"/>
<evidence type="ECO:0000256" key="1">
    <source>
        <dbReference type="ARBA" id="ARBA00006484"/>
    </source>
</evidence>
<gene>
    <name evidence="3" type="ORF">D6D15_03029</name>
</gene>
<dbReference type="EMBL" id="QZAR01000034">
    <property type="protein sequence ID" value="THW92626.1"/>
    <property type="molecule type" value="Genomic_DNA"/>
</dbReference>